<comment type="caution">
    <text evidence="5">The sequence shown here is derived from an EMBL/GenBank/DDBJ whole genome shotgun (WGS) entry which is preliminary data.</text>
</comment>
<dbReference type="InterPro" id="IPR036291">
    <property type="entry name" value="NAD(P)-bd_dom_sf"/>
</dbReference>
<dbReference type="SUPFAM" id="SSF50129">
    <property type="entry name" value="GroES-like"/>
    <property type="match status" value="1"/>
</dbReference>
<dbReference type="GO" id="GO:0016491">
    <property type="term" value="F:oxidoreductase activity"/>
    <property type="evidence" value="ECO:0007669"/>
    <property type="project" value="UniProtKB-KW"/>
</dbReference>
<dbReference type="PANTHER" id="PTHR43401">
    <property type="entry name" value="L-THREONINE 3-DEHYDROGENASE"/>
    <property type="match status" value="1"/>
</dbReference>
<accession>A0A3B0AYX5</accession>
<dbReference type="Gene3D" id="3.90.180.10">
    <property type="entry name" value="Medium-chain alcohol dehydrogenases, catalytic domain"/>
    <property type="match status" value="1"/>
</dbReference>
<dbReference type="InterPro" id="IPR020843">
    <property type="entry name" value="ER"/>
</dbReference>
<proteinExistence type="predicted"/>
<dbReference type="AlphaFoldDB" id="A0A3B0AYX5"/>
<gene>
    <name evidence="5" type="ORF">D7M11_32485</name>
</gene>
<dbReference type="InterPro" id="IPR050129">
    <property type="entry name" value="Zn_alcohol_dh"/>
</dbReference>
<dbReference type="GO" id="GO:0046872">
    <property type="term" value="F:metal ion binding"/>
    <property type="evidence" value="ECO:0007669"/>
    <property type="project" value="UniProtKB-KW"/>
</dbReference>
<dbReference type="Pfam" id="PF00107">
    <property type="entry name" value="ADH_zinc_N"/>
    <property type="match status" value="1"/>
</dbReference>
<evidence type="ECO:0000313" key="5">
    <source>
        <dbReference type="EMBL" id="RKN65479.1"/>
    </source>
</evidence>
<keyword evidence="2" id="KW-0862">Zinc</keyword>
<dbReference type="Proteomes" id="UP000282311">
    <property type="component" value="Unassembled WGS sequence"/>
</dbReference>
<dbReference type="SUPFAM" id="SSF51735">
    <property type="entry name" value="NAD(P)-binding Rossmann-fold domains"/>
    <property type="match status" value="1"/>
</dbReference>
<evidence type="ECO:0000256" key="1">
    <source>
        <dbReference type="ARBA" id="ARBA00022723"/>
    </source>
</evidence>
<dbReference type="Gene3D" id="3.40.50.720">
    <property type="entry name" value="NAD(P)-binding Rossmann-like Domain"/>
    <property type="match status" value="1"/>
</dbReference>
<evidence type="ECO:0000313" key="6">
    <source>
        <dbReference type="Proteomes" id="UP000282311"/>
    </source>
</evidence>
<protein>
    <submittedName>
        <fullName evidence="5">Galactitol-1-phosphate 5-dehydrogenase</fullName>
    </submittedName>
</protein>
<sequence length="349" mass="36484">MKALLWTGAEKMEMRELADPVCKPGEVLIRVDAVGICGSEIEGYLGHNSLRVPPLVMGHEFCGRIVAAEEGAGGSTGGEQKAELAPGSRVVVNPLSACGDCASCRRGLPQLCAKRTLVGVHRPGAFGELVAVPRSAVVPVDAGMSPFRAALAEPLACSLRATRRALERHPFAGALVFGAGGIGLLCALAAKLLGASRVLIADTNAERLAAAEALGGFETANPREEDLGSRVRAVFGEGGLDAVIDAAGFQPTREAAMRLVRPGGTVMNIGLGIDDTVLPINHLIRSEIEVLGSFCYSAQDFHDAVRLLAEGRITEQGWTEVRPLEAGADAFAELVAGRVDAGKIFLRPH</sequence>
<dbReference type="OrthoDB" id="9777057at2"/>
<dbReference type="RefSeq" id="WP_120751446.1">
    <property type="nucleotide sequence ID" value="NZ_RBAH01000037.1"/>
</dbReference>
<evidence type="ECO:0000256" key="2">
    <source>
        <dbReference type="ARBA" id="ARBA00022833"/>
    </source>
</evidence>
<keyword evidence="1" id="KW-0479">Metal-binding</keyword>
<keyword evidence="6" id="KW-1185">Reference proteome</keyword>
<dbReference type="Pfam" id="PF08240">
    <property type="entry name" value="ADH_N"/>
    <property type="match status" value="1"/>
</dbReference>
<reference evidence="5 6" key="1">
    <citation type="journal article" date="2007" name="Int. J. Syst. Evol. Microbiol.">
        <title>Paenibacillus ginsengarvi sp. nov., isolated from soil from ginseng cultivation.</title>
        <authorList>
            <person name="Yoon M.H."/>
            <person name="Ten L.N."/>
            <person name="Im W.T."/>
        </authorList>
    </citation>
    <scope>NUCLEOTIDE SEQUENCE [LARGE SCALE GENOMIC DNA]</scope>
    <source>
        <strain evidence="5 6">KCTC 13059</strain>
    </source>
</reference>
<evidence type="ECO:0000256" key="3">
    <source>
        <dbReference type="ARBA" id="ARBA00023002"/>
    </source>
</evidence>
<evidence type="ECO:0000259" key="4">
    <source>
        <dbReference type="SMART" id="SM00829"/>
    </source>
</evidence>
<dbReference type="InterPro" id="IPR011032">
    <property type="entry name" value="GroES-like_sf"/>
</dbReference>
<keyword evidence="3" id="KW-0560">Oxidoreductase</keyword>
<dbReference type="SMART" id="SM00829">
    <property type="entry name" value="PKS_ER"/>
    <property type="match status" value="1"/>
</dbReference>
<organism evidence="5 6">
    <name type="scientific">Paenibacillus ginsengarvi</name>
    <dbReference type="NCBI Taxonomy" id="400777"/>
    <lineage>
        <taxon>Bacteria</taxon>
        <taxon>Bacillati</taxon>
        <taxon>Bacillota</taxon>
        <taxon>Bacilli</taxon>
        <taxon>Bacillales</taxon>
        <taxon>Paenibacillaceae</taxon>
        <taxon>Paenibacillus</taxon>
    </lineage>
</organism>
<dbReference type="PANTHER" id="PTHR43401:SF2">
    <property type="entry name" value="L-THREONINE 3-DEHYDROGENASE"/>
    <property type="match status" value="1"/>
</dbReference>
<dbReference type="InterPro" id="IPR013149">
    <property type="entry name" value="ADH-like_C"/>
</dbReference>
<name>A0A3B0AYX5_9BACL</name>
<dbReference type="InterPro" id="IPR013154">
    <property type="entry name" value="ADH-like_N"/>
</dbReference>
<dbReference type="EMBL" id="RBAH01000037">
    <property type="protein sequence ID" value="RKN65479.1"/>
    <property type="molecule type" value="Genomic_DNA"/>
</dbReference>
<feature type="domain" description="Enoyl reductase (ER)" evidence="4">
    <location>
        <begin position="8"/>
        <end position="346"/>
    </location>
</feature>